<organism evidence="4 5">
    <name type="scientific">Leptosia nina</name>
    <dbReference type="NCBI Taxonomy" id="320188"/>
    <lineage>
        <taxon>Eukaryota</taxon>
        <taxon>Metazoa</taxon>
        <taxon>Ecdysozoa</taxon>
        <taxon>Arthropoda</taxon>
        <taxon>Hexapoda</taxon>
        <taxon>Insecta</taxon>
        <taxon>Pterygota</taxon>
        <taxon>Neoptera</taxon>
        <taxon>Endopterygota</taxon>
        <taxon>Lepidoptera</taxon>
        <taxon>Glossata</taxon>
        <taxon>Ditrysia</taxon>
        <taxon>Papilionoidea</taxon>
        <taxon>Pieridae</taxon>
        <taxon>Pierinae</taxon>
        <taxon>Leptosia</taxon>
    </lineage>
</organism>
<evidence type="ECO:0000313" key="5">
    <source>
        <dbReference type="Proteomes" id="UP001497472"/>
    </source>
</evidence>
<evidence type="ECO:0000313" key="4">
    <source>
        <dbReference type="EMBL" id="CAK1555024.1"/>
    </source>
</evidence>
<name>A0AAV1K099_9NEOP</name>
<feature type="chain" id="PRO_5043774149" description="Neural proliferation differentiation and control protein 1" evidence="3">
    <location>
        <begin position="18"/>
        <end position="410"/>
    </location>
</feature>
<keyword evidence="2" id="KW-1133">Transmembrane helix</keyword>
<feature type="compositionally biased region" description="Polar residues" evidence="1">
    <location>
        <begin position="196"/>
        <end position="209"/>
    </location>
</feature>
<evidence type="ECO:0008006" key="6">
    <source>
        <dbReference type="Google" id="ProtNLM"/>
    </source>
</evidence>
<comment type="caution">
    <text evidence="4">The sequence shown here is derived from an EMBL/GenBank/DDBJ whole genome shotgun (WGS) entry which is preliminary data.</text>
</comment>
<keyword evidence="5" id="KW-1185">Reference proteome</keyword>
<evidence type="ECO:0000256" key="2">
    <source>
        <dbReference type="SAM" id="Phobius"/>
    </source>
</evidence>
<gene>
    <name evidence="4" type="ORF">LNINA_LOCUS13865</name>
</gene>
<sequence>MYRTGVALAVVLIGAFGRQPGSPFSPVACAMEPPDKEQSEPEMYREIVLSPYEPHYIQYEDSPRVYVAHDFLAPLGDDLLSKEIALLKRLETLSQLEGDYNIPLDDNQDRPSIFLNRLLNLQTDRTPNNPKSQNPYDSKLQDAKKDSDGQSRDTVKEAVIEGKTKEELELEVLQKNDRKRSFALTPLEDGYYDATSPPSTDPSKMSKNQLLEPRKTRQNPNLSRAKALVAENLDELRHGFTDKDTGSTIRPHHIHIIESIMPEQATSIYSSALLAAIIAALSMAAIGFVFGWYTLSKKAKAAADVDYPAYGVTGPTVDPSGDRKLAHSAHMYHYQHQKQQILAMESCLGRNGSISDPDSEEENEEGDYTVYECPGFATTGNMEVKNPLFHEDPTPATPGKCEVVQPQPKD</sequence>
<feature type="region of interest" description="Disordered" evidence="1">
    <location>
        <begin position="121"/>
        <end position="160"/>
    </location>
</feature>
<feature type="region of interest" description="Disordered" evidence="1">
    <location>
        <begin position="188"/>
        <end position="222"/>
    </location>
</feature>
<protein>
    <recommendedName>
        <fullName evidence="6">Neural proliferation differentiation and control protein 1</fullName>
    </recommendedName>
</protein>
<dbReference type="PANTHER" id="PTHR23352:SF2">
    <property type="entry name" value="NEURAL PROLIFERATION DIFFERENTIATION AND CONTROL PROTEIN 1"/>
    <property type="match status" value="1"/>
</dbReference>
<accession>A0AAV1K099</accession>
<proteinExistence type="predicted"/>
<evidence type="ECO:0000256" key="1">
    <source>
        <dbReference type="SAM" id="MobiDB-lite"/>
    </source>
</evidence>
<feature type="region of interest" description="Disordered" evidence="1">
    <location>
        <begin position="382"/>
        <end position="410"/>
    </location>
</feature>
<keyword evidence="2" id="KW-0812">Transmembrane</keyword>
<feature type="compositionally biased region" description="Basic and acidic residues" evidence="1">
    <location>
        <begin position="139"/>
        <end position="160"/>
    </location>
</feature>
<dbReference type="Proteomes" id="UP001497472">
    <property type="component" value="Unassembled WGS sequence"/>
</dbReference>
<dbReference type="PANTHER" id="PTHR23352">
    <property type="entry name" value="NEURAL PROLIFERATION DIFFERENTIATION AND CONTROL PROTEIN-1 NPDC-1 PROTEIN"/>
    <property type="match status" value="1"/>
</dbReference>
<feature type="signal peptide" evidence="3">
    <location>
        <begin position="1"/>
        <end position="17"/>
    </location>
</feature>
<keyword evidence="3" id="KW-0732">Signal</keyword>
<dbReference type="GO" id="GO:0016020">
    <property type="term" value="C:membrane"/>
    <property type="evidence" value="ECO:0007669"/>
    <property type="project" value="InterPro"/>
</dbReference>
<evidence type="ECO:0000256" key="3">
    <source>
        <dbReference type="SAM" id="SignalP"/>
    </source>
</evidence>
<dbReference type="InterPro" id="IPR009635">
    <property type="entry name" value="NPDC1"/>
</dbReference>
<feature type="transmembrane region" description="Helical" evidence="2">
    <location>
        <begin position="268"/>
        <end position="293"/>
    </location>
</feature>
<feature type="compositionally biased region" description="Polar residues" evidence="1">
    <location>
        <begin position="121"/>
        <end position="136"/>
    </location>
</feature>
<dbReference type="Pfam" id="PF06809">
    <property type="entry name" value="NPDC1"/>
    <property type="match status" value="1"/>
</dbReference>
<dbReference type="EMBL" id="CAVLEF010000279">
    <property type="protein sequence ID" value="CAK1555024.1"/>
    <property type="molecule type" value="Genomic_DNA"/>
</dbReference>
<reference evidence="4 5" key="1">
    <citation type="submission" date="2023-11" db="EMBL/GenBank/DDBJ databases">
        <authorList>
            <person name="Okamura Y."/>
        </authorList>
    </citation>
    <scope>NUCLEOTIDE SEQUENCE [LARGE SCALE GENOMIC DNA]</scope>
</reference>
<keyword evidence="2" id="KW-0472">Membrane</keyword>
<dbReference type="AlphaFoldDB" id="A0AAV1K099"/>